<protein>
    <submittedName>
        <fullName evidence="2">PTS galactitol transporter subunit IIA</fullName>
    </submittedName>
</protein>
<dbReference type="RefSeq" id="WP_188455015.1">
    <property type="nucleotide sequence ID" value="NZ_BMFR01000005.1"/>
</dbReference>
<accession>A0A917HBX5</accession>
<dbReference type="CDD" id="cd00211">
    <property type="entry name" value="PTS_IIA_fru"/>
    <property type="match status" value="1"/>
</dbReference>
<evidence type="ECO:0000259" key="1">
    <source>
        <dbReference type="PROSITE" id="PS51094"/>
    </source>
</evidence>
<gene>
    <name evidence="2" type="ORF">GCM10011398_17610</name>
</gene>
<dbReference type="AlphaFoldDB" id="A0A917HBX5"/>
<dbReference type="InterPro" id="IPR002178">
    <property type="entry name" value="PTS_EIIA_type-2_dom"/>
</dbReference>
<dbReference type="PANTHER" id="PTHR47738">
    <property type="entry name" value="PTS SYSTEM FRUCTOSE-LIKE EIIA COMPONENT-RELATED"/>
    <property type="match status" value="1"/>
</dbReference>
<organism evidence="2 3">
    <name type="scientific">Virgibacillus oceani</name>
    <dbReference type="NCBI Taxonomy" id="1479511"/>
    <lineage>
        <taxon>Bacteria</taxon>
        <taxon>Bacillati</taxon>
        <taxon>Bacillota</taxon>
        <taxon>Bacilli</taxon>
        <taxon>Bacillales</taxon>
        <taxon>Bacillaceae</taxon>
        <taxon>Virgibacillus</taxon>
    </lineage>
</organism>
<keyword evidence="3" id="KW-1185">Reference proteome</keyword>
<dbReference type="Gene3D" id="3.40.930.10">
    <property type="entry name" value="Mannitol-specific EII, Chain A"/>
    <property type="match status" value="1"/>
</dbReference>
<dbReference type="PANTHER" id="PTHR47738:SF3">
    <property type="entry name" value="PHOSPHOTRANSFERASE SYSTEM MANNITOL_FRUCTOSE-SPECIFIC IIA DOMAIN CONTAINING PROTEIN"/>
    <property type="match status" value="1"/>
</dbReference>
<sequence>MWFNPDLVIIELESESREDVLLNLGNQLVKGGYVKGDFIESVLARESNFPTGLPTKPFGIAIPHTDADKVIDPQLAFASLKTPVTFNTMGSANEEIEVKLVFMLALNNPEEQLKSLQRLTEIFQDEEMVLKLSQAKNAEEVNELMESSEKARF</sequence>
<dbReference type="PROSITE" id="PS51094">
    <property type="entry name" value="PTS_EIIA_TYPE_2"/>
    <property type="match status" value="1"/>
</dbReference>
<comment type="caution">
    <text evidence="2">The sequence shown here is derived from an EMBL/GenBank/DDBJ whole genome shotgun (WGS) entry which is preliminary data.</text>
</comment>
<name>A0A917HBX5_9BACI</name>
<feature type="domain" description="PTS EIIA type-2" evidence="1">
    <location>
        <begin position="1"/>
        <end position="148"/>
    </location>
</feature>
<dbReference type="Pfam" id="PF00359">
    <property type="entry name" value="PTS_EIIA_2"/>
    <property type="match status" value="1"/>
</dbReference>
<reference evidence="2" key="1">
    <citation type="journal article" date="2014" name="Int. J. Syst. Evol. Microbiol.">
        <title>Complete genome sequence of Corynebacterium casei LMG S-19264T (=DSM 44701T), isolated from a smear-ripened cheese.</title>
        <authorList>
            <consortium name="US DOE Joint Genome Institute (JGI-PGF)"/>
            <person name="Walter F."/>
            <person name="Albersmeier A."/>
            <person name="Kalinowski J."/>
            <person name="Ruckert C."/>
        </authorList>
    </citation>
    <scope>NUCLEOTIDE SEQUENCE</scope>
    <source>
        <strain evidence="2">CGMCC 1.12754</strain>
    </source>
</reference>
<dbReference type="InterPro" id="IPR016152">
    <property type="entry name" value="PTrfase/Anion_transptr"/>
</dbReference>
<dbReference type="EMBL" id="BMFR01000005">
    <property type="protein sequence ID" value="GGG73604.1"/>
    <property type="molecule type" value="Genomic_DNA"/>
</dbReference>
<dbReference type="Proteomes" id="UP000622860">
    <property type="component" value="Unassembled WGS sequence"/>
</dbReference>
<dbReference type="InterPro" id="IPR051541">
    <property type="entry name" value="PTS_SugarTrans_NitroReg"/>
</dbReference>
<reference evidence="2" key="2">
    <citation type="submission" date="2020-09" db="EMBL/GenBank/DDBJ databases">
        <authorList>
            <person name="Sun Q."/>
            <person name="Zhou Y."/>
        </authorList>
    </citation>
    <scope>NUCLEOTIDE SEQUENCE</scope>
    <source>
        <strain evidence="2">CGMCC 1.12754</strain>
    </source>
</reference>
<evidence type="ECO:0000313" key="2">
    <source>
        <dbReference type="EMBL" id="GGG73604.1"/>
    </source>
</evidence>
<dbReference type="SUPFAM" id="SSF55804">
    <property type="entry name" value="Phoshotransferase/anion transport protein"/>
    <property type="match status" value="1"/>
</dbReference>
<proteinExistence type="predicted"/>
<evidence type="ECO:0000313" key="3">
    <source>
        <dbReference type="Proteomes" id="UP000622860"/>
    </source>
</evidence>